<feature type="domain" description="EamA" evidence="7">
    <location>
        <begin position="29"/>
        <end position="161"/>
    </location>
</feature>
<evidence type="ECO:0000256" key="5">
    <source>
        <dbReference type="ARBA" id="ARBA00023136"/>
    </source>
</evidence>
<feature type="transmembrane region" description="Helical" evidence="6">
    <location>
        <begin position="147"/>
        <end position="165"/>
    </location>
</feature>
<dbReference type="PANTHER" id="PTHR22911">
    <property type="entry name" value="ACYL-MALONYL CONDENSING ENZYME-RELATED"/>
    <property type="match status" value="1"/>
</dbReference>
<feature type="transmembrane region" description="Helical" evidence="6">
    <location>
        <begin position="230"/>
        <end position="248"/>
    </location>
</feature>
<feature type="transmembrane region" description="Helical" evidence="6">
    <location>
        <begin position="260"/>
        <end position="279"/>
    </location>
</feature>
<keyword evidence="5 6" id="KW-0472">Membrane</keyword>
<sequence>MSQSPAPGEIAPAGVNARPRTPERHAVLPAMLWMLGAIASFAIMAVAGRTASGELDTFEIMTYRSFVGIFIVVAVGLATGRMGQVTTRQLHLHFARNLFHFAGQNLWFFAIAMAPLAQVISIEFTSPIWVILLAALFLGERFTVMKLVTALMGFAGVLIVARPDFANLDPGLTAAAAAAVGFALTAVFTKILTRQASVLCILFYITTMQAVFGLICGFWDGEMAWPSSELLPFVGLIGVAGLTAHSCLTRALSLAPASIVMPMDFLRLPLLAFVGMAFYDESLDLWVVLGAALILAGNFINLRANAR</sequence>
<keyword evidence="9" id="KW-1185">Reference proteome</keyword>
<dbReference type="SUPFAM" id="SSF103481">
    <property type="entry name" value="Multidrug resistance efflux transporter EmrE"/>
    <property type="match status" value="2"/>
</dbReference>
<name>A0A1N6FBE7_9RHOB</name>
<dbReference type="PANTHER" id="PTHR22911:SF6">
    <property type="entry name" value="SOLUTE CARRIER FAMILY 35 MEMBER G1"/>
    <property type="match status" value="1"/>
</dbReference>
<evidence type="ECO:0000256" key="6">
    <source>
        <dbReference type="SAM" id="Phobius"/>
    </source>
</evidence>
<organism evidence="8 9">
    <name type="scientific">Vannielia litorea</name>
    <dbReference type="NCBI Taxonomy" id="1217970"/>
    <lineage>
        <taxon>Bacteria</taxon>
        <taxon>Pseudomonadati</taxon>
        <taxon>Pseudomonadota</taxon>
        <taxon>Alphaproteobacteria</taxon>
        <taxon>Rhodobacterales</taxon>
        <taxon>Paracoccaceae</taxon>
        <taxon>Vannielia</taxon>
    </lineage>
</organism>
<reference evidence="9" key="1">
    <citation type="submission" date="2016-11" db="EMBL/GenBank/DDBJ databases">
        <authorList>
            <person name="Varghese N."/>
            <person name="Submissions S."/>
        </authorList>
    </citation>
    <scope>NUCLEOTIDE SEQUENCE [LARGE SCALE GENOMIC DNA]</scope>
    <source>
        <strain evidence="9">DSM 29440</strain>
    </source>
</reference>
<dbReference type="GO" id="GO:0016020">
    <property type="term" value="C:membrane"/>
    <property type="evidence" value="ECO:0007669"/>
    <property type="project" value="UniProtKB-SubCell"/>
</dbReference>
<feature type="transmembrane region" description="Helical" evidence="6">
    <location>
        <begin position="124"/>
        <end position="140"/>
    </location>
</feature>
<feature type="transmembrane region" description="Helical" evidence="6">
    <location>
        <begin position="171"/>
        <end position="189"/>
    </location>
</feature>
<dbReference type="InterPro" id="IPR000620">
    <property type="entry name" value="EamA_dom"/>
</dbReference>
<comment type="subcellular location">
    <subcellularLocation>
        <location evidence="1">Membrane</location>
        <topology evidence="1">Multi-pass membrane protein</topology>
    </subcellularLocation>
</comment>
<accession>A0A1N6FBE7</accession>
<feature type="domain" description="EamA" evidence="7">
    <location>
        <begin position="171"/>
        <end position="301"/>
    </location>
</feature>
<evidence type="ECO:0000256" key="4">
    <source>
        <dbReference type="ARBA" id="ARBA00022989"/>
    </source>
</evidence>
<protein>
    <submittedName>
        <fullName evidence="8">Uncharacterized membrane protein</fullName>
    </submittedName>
</protein>
<dbReference type="RefSeq" id="WP_425445235.1">
    <property type="nucleotide sequence ID" value="NZ_FSRL01000001.1"/>
</dbReference>
<keyword evidence="4 6" id="KW-1133">Transmembrane helix</keyword>
<gene>
    <name evidence="8" type="ORF">SAMN05444002_1537</name>
</gene>
<comment type="similarity">
    <text evidence="2">Belongs to the drug/metabolite transporter (DMT) superfamily. 10 TMS drug/metabolite exporter (DME) (TC 2.A.7.3) family.</text>
</comment>
<evidence type="ECO:0000259" key="7">
    <source>
        <dbReference type="Pfam" id="PF00892"/>
    </source>
</evidence>
<evidence type="ECO:0000313" key="9">
    <source>
        <dbReference type="Proteomes" id="UP000184932"/>
    </source>
</evidence>
<dbReference type="EMBL" id="FSRL01000001">
    <property type="protein sequence ID" value="SIN92605.1"/>
    <property type="molecule type" value="Genomic_DNA"/>
</dbReference>
<evidence type="ECO:0000256" key="2">
    <source>
        <dbReference type="ARBA" id="ARBA00009853"/>
    </source>
</evidence>
<keyword evidence="3 6" id="KW-0812">Transmembrane</keyword>
<evidence type="ECO:0000256" key="3">
    <source>
        <dbReference type="ARBA" id="ARBA00022692"/>
    </source>
</evidence>
<feature type="transmembrane region" description="Helical" evidence="6">
    <location>
        <begin position="196"/>
        <end position="218"/>
    </location>
</feature>
<evidence type="ECO:0000256" key="1">
    <source>
        <dbReference type="ARBA" id="ARBA00004141"/>
    </source>
</evidence>
<proteinExistence type="inferred from homology"/>
<dbReference type="AlphaFoldDB" id="A0A1N6FBE7"/>
<dbReference type="InterPro" id="IPR037185">
    <property type="entry name" value="EmrE-like"/>
</dbReference>
<evidence type="ECO:0000313" key="8">
    <source>
        <dbReference type="EMBL" id="SIN92605.1"/>
    </source>
</evidence>
<dbReference type="Proteomes" id="UP000184932">
    <property type="component" value="Unassembled WGS sequence"/>
</dbReference>
<dbReference type="STRING" id="1217970.SAMN05444002_1537"/>
<feature type="transmembrane region" description="Helical" evidence="6">
    <location>
        <begin position="285"/>
        <end position="302"/>
    </location>
</feature>
<feature type="transmembrane region" description="Helical" evidence="6">
    <location>
        <begin position="60"/>
        <end position="78"/>
    </location>
</feature>
<dbReference type="Pfam" id="PF00892">
    <property type="entry name" value="EamA"/>
    <property type="match status" value="2"/>
</dbReference>
<feature type="transmembrane region" description="Helical" evidence="6">
    <location>
        <begin position="26"/>
        <end position="48"/>
    </location>
</feature>